<feature type="transmembrane region" description="Helical" evidence="1">
    <location>
        <begin position="53"/>
        <end position="74"/>
    </location>
</feature>
<gene>
    <name evidence="2" type="ORF">TH68_02900</name>
</gene>
<dbReference type="EMBL" id="JXUO01000090">
    <property type="protein sequence ID" value="KKZ14974.1"/>
    <property type="molecule type" value="Genomic_DNA"/>
</dbReference>
<sequence length="80" mass="8866">MACVYSLIIGLPRIRRELSAMETVACTLIVSLCLLVLGFNLTKDTHPQIADGFVLVEIGLAVVVLCLWVVRLVAQRRQSR</sequence>
<evidence type="ECO:0000313" key="2">
    <source>
        <dbReference type="EMBL" id="KKZ14974.1"/>
    </source>
</evidence>
<organism evidence="2 3">
    <name type="scientific">Candidatus Synechococcus spongiarum 142</name>
    <dbReference type="NCBI Taxonomy" id="1608213"/>
    <lineage>
        <taxon>Bacteria</taxon>
        <taxon>Bacillati</taxon>
        <taxon>Cyanobacteriota</taxon>
        <taxon>Cyanophyceae</taxon>
        <taxon>Synechococcales</taxon>
        <taxon>Synechococcaceae</taxon>
        <taxon>Synechococcus</taxon>
    </lineage>
</organism>
<reference evidence="2 3" key="1">
    <citation type="submission" date="2015-01" db="EMBL/GenBank/DDBJ databases">
        <title>Lifestyle Evolution in Cyanobacterial Symbionts of Sponges.</title>
        <authorList>
            <person name="Burgsdorf I."/>
            <person name="Slaby B.M."/>
            <person name="Handley K.M."/>
            <person name="Haber M."/>
            <person name="Blom J."/>
            <person name="Marshall C.W."/>
            <person name="Gilbert J.A."/>
            <person name="Hentschel U."/>
            <person name="Steindler L."/>
        </authorList>
    </citation>
    <scope>NUCLEOTIDE SEQUENCE [LARGE SCALE GENOMIC DNA]</scope>
    <source>
        <strain evidence="2">142</strain>
    </source>
</reference>
<evidence type="ECO:0000256" key="1">
    <source>
        <dbReference type="SAM" id="Phobius"/>
    </source>
</evidence>
<keyword evidence="1" id="KW-0472">Membrane</keyword>
<comment type="caution">
    <text evidence="2">The sequence shown here is derived from an EMBL/GenBank/DDBJ whole genome shotgun (WGS) entry which is preliminary data.</text>
</comment>
<proteinExistence type="predicted"/>
<accession>A0A6N3X7J8</accession>
<keyword evidence="1" id="KW-0812">Transmembrane</keyword>
<evidence type="ECO:0000313" key="3">
    <source>
        <dbReference type="Proteomes" id="UP000035054"/>
    </source>
</evidence>
<feature type="transmembrane region" description="Helical" evidence="1">
    <location>
        <begin position="20"/>
        <end position="41"/>
    </location>
</feature>
<dbReference type="AlphaFoldDB" id="A0A6N3X7J8"/>
<dbReference type="Proteomes" id="UP000035054">
    <property type="component" value="Unassembled WGS sequence"/>
</dbReference>
<protein>
    <submittedName>
        <fullName evidence="2">Uncharacterized protein</fullName>
    </submittedName>
</protein>
<keyword evidence="1" id="KW-1133">Transmembrane helix</keyword>
<name>A0A6N3X7J8_9SYNE</name>